<evidence type="ECO:0000313" key="2">
    <source>
        <dbReference type="WBParaSite" id="ALUE_0000612101-mRNA-1"/>
    </source>
</evidence>
<proteinExistence type="predicted"/>
<reference evidence="2" key="1">
    <citation type="submission" date="2017-02" db="UniProtKB">
        <authorList>
            <consortium name="WormBaseParasite"/>
        </authorList>
    </citation>
    <scope>IDENTIFICATION</scope>
</reference>
<organism evidence="1 2">
    <name type="scientific">Ascaris lumbricoides</name>
    <name type="common">Giant roundworm</name>
    <dbReference type="NCBI Taxonomy" id="6252"/>
    <lineage>
        <taxon>Eukaryota</taxon>
        <taxon>Metazoa</taxon>
        <taxon>Ecdysozoa</taxon>
        <taxon>Nematoda</taxon>
        <taxon>Chromadorea</taxon>
        <taxon>Rhabditida</taxon>
        <taxon>Spirurina</taxon>
        <taxon>Ascaridomorpha</taxon>
        <taxon>Ascaridoidea</taxon>
        <taxon>Ascarididae</taxon>
        <taxon>Ascaris</taxon>
    </lineage>
</organism>
<keyword evidence="1" id="KW-1185">Reference proteome</keyword>
<protein>
    <submittedName>
        <fullName evidence="2">Macro domain-containing protein</fullName>
    </submittedName>
</protein>
<name>A0A0M3HTU3_ASCLU</name>
<sequence>MTSKDRFVYPLGQYGRWTGGGFGAAIASSRCRSIVEEAVGHLSSSEGCTIKVITMKMYSMLGCESVVCALQAPLRNDFAPSYFALFAVNAVAQDLCEQGDKAYFLNVWLVADQFVPTGVKCAVVVTNNG</sequence>
<dbReference type="Proteomes" id="UP000036681">
    <property type="component" value="Unplaced"/>
</dbReference>
<dbReference type="AlphaFoldDB" id="A0A0M3HTU3"/>
<accession>A0A0M3HTU3</accession>
<evidence type="ECO:0000313" key="1">
    <source>
        <dbReference type="Proteomes" id="UP000036681"/>
    </source>
</evidence>
<dbReference type="WBParaSite" id="ALUE_0000612101-mRNA-1">
    <property type="protein sequence ID" value="ALUE_0000612101-mRNA-1"/>
    <property type="gene ID" value="ALUE_0000612101"/>
</dbReference>